<evidence type="ECO:0000256" key="4">
    <source>
        <dbReference type="ARBA" id="ARBA00022968"/>
    </source>
</evidence>
<keyword evidence="6" id="KW-0472">Membrane</keyword>
<dbReference type="FunFam" id="2.60.120.200:FF:000140">
    <property type="entry name" value="Beta-glucan synthesis-associated protein"/>
    <property type="match status" value="1"/>
</dbReference>
<evidence type="ECO:0000313" key="10">
    <source>
        <dbReference type="EMBL" id="KZW02427.1"/>
    </source>
</evidence>
<dbReference type="CDD" id="cd02180">
    <property type="entry name" value="GH16_fungal_KRE6_glucanase"/>
    <property type="match status" value="1"/>
</dbReference>
<reference evidence="10 11" key="1">
    <citation type="journal article" date="2016" name="Mol. Biol. Evol.">
        <title>Comparative Genomics of Early-Diverging Mushroom-Forming Fungi Provides Insights into the Origins of Lignocellulose Decay Capabilities.</title>
        <authorList>
            <person name="Nagy L.G."/>
            <person name="Riley R."/>
            <person name="Tritt A."/>
            <person name="Adam C."/>
            <person name="Daum C."/>
            <person name="Floudas D."/>
            <person name="Sun H."/>
            <person name="Yadav J.S."/>
            <person name="Pangilinan J."/>
            <person name="Larsson K.H."/>
            <person name="Matsuura K."/>
            <person name="Barry K."/>
            <person name="Labutti K."/>
            <person name="Kuo R."/>
            <person name="Ohm R.A."/>
            <person name="Bhattacharya S.S."/>
            <person name="Shirouzu T."/>
            <person name="Yoshinaga Y."/>
            <person name="Martin F.M."/>
            <person name="Grigoriev I.V."/>
            <person name="Hibbett D.S."/>
        </authorList>
    </citation>
    <scope>NUCLEOTIDE SEQUENCE [LARGE SCALE GENOMIC DNA]</scope>
    <source>
        <strain evidence="10 11">HHB12029</strain>
    </source>
</reference>
<dbReference type="EMBL" id="KV425888">
    <property type="protein sequence ID" value="KZW02427.1"/>
    <property type="molecule type" value="Genomic_DNA"/>
</dbReference>
<keyword evidence="5" id="KW-1133">Transmembrane helix</keyword>
<dbReference type="InParanoid" id="A0A165PNJ0"/>
<dbReference type="PANTHER" id="PTHR31361">
    <property type="entry name" value="BETA-GLUCAN SYNTHESIS-ASSOCIATED PROTEIN KRE6-RELATED"/>
    <property type="match status" value="1"/>
</dbReference>
<sequence>MISIVVGIIVLFVVYPVISFFAFPPDESGFELMNGTGQISGVPGMRGVIDADTPEDVKHRTGFDGQKYHLVFSDEFNTDGRSFGEGDDPYWEAVDLHYWPTNDLEWYDPDQIRTKDGKLVITLEQKDNHDLQYISGMLQGWNKFCFTNGYVEVSVSLPGTPGVSGFWPAAWTMGNLGRAGYGATTEGLWPYSYKACDVGTLKNQTMPGETPLLKPDGSGGPLSFQPGQRLSACGCEGADHPGPRYDVARNAPEIDIIEATVDVTRAQGIASQSYQLAPYNADYKFNDQSPAINIADPSITTLNPYTGAEYQQALSALTDFDSTAYGGTKYNTYGYEYHSGEDNGYITWAVNGKESWTLNAAALAGDDTSKISKRVVSEEPMYIVINLGMAEQFQTVDTANLQFPAKMLVDYVRVYQRDGEDNIGCEPAGFPTQDYINRHINAYTNPNATTWQAAGNEWPKNNIVDQC</sequence>
<gene>
    <name evidence="10" type="ORF">EXIGLDRAFT_665402</name>
</gene>
<dbReference type="InterPro" id="IPR005629">
    <property type="entry name" value="Skn1/Kre6/Sbg1"/>
</dbReference>
<dbReference type="OrthoDB" id="412647at2759"/>
<dbReference type="PANTHER" id="PTHR31361:SF15">
    <property type="entry name" value="GH16 DOMAIN-CONTAINING PROTEIN"/>
    <property type="match status" value="1"/>
</dbReference>
<comment type="similarity">
    <text evidence="2">Belongs to the SKN1/KRE6 family.</text>
</comment>
<keyword evidence="10" id="KW-0378">Hydrolase</keyword>
<proteinExistence type="inferred from homology"/>
<dbReference type="FunFam" id="2.60.120.200:FF:000135">
    <property type="entry name" value="Related to KRE6-glucan synthase subunit"/>
    <property type="match status" value="1"/>
</dbReference>
<evidence type="ECO:0000256" key="7">
    <source>
        <dbReference type="ARBA" id="ARBA00023180"/>
    </source>
</evidence>
<dbReference type="InterPro" id="IPR000757">
    <property type="entry name" value="Beta-glucanase-like"/>
</dbReference>
<dbReference type="SUPFAM" id="SSF49899">
    <property type="entry name" value="Concanavalin A-like lectins/glucanases"/>
    <property type="match status" value="1"/>
</dbReference>
<keyword evidence="8" id="KW-0961">Cell wall biogenesis/degradation</keyword>
<keyword evidence="7" id="KW-0325">Glycoprotein</keyword>
<dbReference type="Gene3D" id="2.60.120.200">
    <property type="match status" value="2"/>
</dbReference>
<name>A0A165PNJ0_EXIGL</name>
<evidence type="ECO:0000256" key="2">
    <source>
        <dbReference type="ARBA" id="ARBA00010962"/>
    </source>
</evidence>
<evidence type="ECO:0000256" key="1">
    <source>
        <dbReference type="ARBA" id="ARBA00004606"/>
    </source>
</evidence>
<comment type="subcellular location">
    <subcellularLocation>
        <location evidence="1">Membrane</location>
        <topology evidence="1">Single-pass type II membrane protein</topology>
    </subcellularLocation>
</comment>
<organism evidence="10 11">
    <name type="scientific">Exidia glandulosa HHB12029</name>
    <dbReference type="NCBI Taxonomy" id="1314781"/>
    <lineage>
        <taxon>Eukaryota</taxon>
        <taxon>Fungi</taxon>
        <taxon>Dikarya</taxon>
        <taxon>Basidiomycota</taxon>
        <taxon>Agaricomycotina</taxon>
        <taxon>Agaricomycetes</taxon>
        <taxon>Auriculariales</taxon>
        <taxon>Exidiaceae</taxon>
        <taxon>Exidia</taxon>
    </lineage>
</organism>
<dbReference type="GO" id="GO:0005886">
    <property type="term" value="C:plasma membrane"/>
    <property type="evidence" value="ECO:0007669"/>
    <property type="project" value="TreeGrafter"/>
</dbReference>
<keyword evidence="4" id="KW-0735">Signal-anchor</keyword>
<feature type="domain" description="GH16" evidence="9">
    <location>
        <begin position="61"/>
        <end position="420"/>
    </location>
</feature>
<evidence type="ECO:0000313" key="11">
    <source>
        <dbReference type="Proteomes" id="UP000077266"/>
    </source>
</evidence>
<evidence type="ECO:0000256" key="6">
    <source>
        <dbReference type="ARBA" id="ARBA00023136"/>
    </source>
</evidence>
<keyword evidence="3" id="KW-0812">Transmembrane</keyword>
<dbReference type="GO" id="GO:0006078">
    <property type="term" value="P:(1-&gt;6)-beta-D-glucan biosynthetic process"/>
    <property type="evidence" value="ECO:0007669"/>
    <property type="project" value="TreeGrafter"/>
</dbReference>
<dbReference type="GO" id="GO:0005789">
    <property type="term" value="C:endoplasmic reticulum membrane"/>
    <property type="evidence" value="ECO:0007669"/>
    <property type="project" value="TreeGrafter"/>
</dbReference>
<evidence type="ECO:0000256" key="8">
    <source>
        <dbReference type="ARBA" id="ARBA00023316"/>
    </source>
</evidence>
<dbReference type="Pfam" id="PF03935">
    <property type="entry name" value="SKN1_KRE6_Sbg1"/>
    <property type="match status" value="1"/>
</dbReference>
<dbReference type="STRING" id="1314781.A0A165PNJ0"/>
<accession>A0A165PNJ0</accession>
<dbReference type="AlphaFoldDB" id="A0A165PNJ0"/>
<protein>
    <submittedName>
        <fullName evidence="10">Glycoside hydrolase family 16 protein</fullName>
    </submittedName>
</protein>
<dbReference type="FunCoup" id="A0A165PNJ0">
    <property type="interactions" value="90"/>
</dbReference>
<evidence type="ECO:0000256" key="3">
    <source>
        <dbReference type="ARBA" id="ARBA00022692"/>
    </source>
</evidence>
<keyword evidence="11" id="KW-1185">Reference proteome</keyword>
<dbReference type="InterPro" id="IPR013320">
    <property type="entry name" value="ConA-like_dom_sf"/>
</dbReference>
<dbReference type="GO" id="GO:0031505">
    <property type="term" value="P:fungal-type cell wall organization"/>
    <property type="evidence" value="ECO:0007669"/>
    <property type="project" value="TreeGrafter"/>
</dbReference>
<evidence type="ECO:0000256" key="5">
    <source>
        <dbReference type="ARBA" id="ARBA00022989"/>
    </source>
</evidence>
<dbReference type="PROSITE" id="PS51762">
    <property type="entry name" value="GH16_2"/>
    <property type="match status" value="1"/>
</dbReference>
<dbReference type="Proteomes" id="UP000077266">
    <property type="component" value="Unassembled WGS sequence"/>
</dbReference>
<dbReference type="GO" id="GO:0015926">
    <property type="term" value="F:glucosidase activity"/>
    <property type="evidence" value="ECO:0007669"/>
    <property type="project" value="TreeGrafter"/>
</dbReference>
<evidence type="ECO:0000259" key="9">
    <source>
        <dbReference type="PROSITE" id="PS51762"/>
    </source>
</evidence>